<dbReference type="OrthoDB" id="115435at2759"/>
<evidence type="ECO:0000313" key="3">
    <source>
        <dbReference type="Proteomes" id="UP000078046"/>
    </source>
</evidence>
<keyword evidence="3" id="KW-1185">Reference proteome</keyword>
<gene>
    <name evidence="2" type="ORF">A3Q56_07058</name>
</gene>
<dbReference type="Pfam" id="PF17921">
    <property type="entry name" value="Integrase_H2C2"/>
    <property type="match status" value="1"/>
</dbReference>
<comment type="caution">
    <text evidence="2">The sequence shown here is derived from an EMBL/GenBank/DDBJ whole genome shotgun (WGS) entry which is preliminary data.</text>
</comment>
<accession>A0A177AT66</accession>
<sequence>MSVDIIRHYHESKLYVHPGVSKLAKIIIRNVFFPRIFEKVRDFVRNCESCHLSKIQNHKLYKPLKTVKINNFNDL</sequence>
<feature type="domain" description="Integrase zinc-binding" evidence="1">
    <location>
        <begin position="4"/>
        <end position="55"/>
    </location>
</feature>
<dbReference type="AlphaFoldDB" id="A0A177AT66"/>
<dbReference type="EMBL" id="LWCA01001392">
    <property type="protein sequence ID" value="OAF65217.1"/>
    <property type="molecule type" value="Genomic_DNA"/>
</dbReference>
<dbReference type="Gene3D" id="1.10.340.70">
    <property type="match status" value="1"/>
</dbReference>
<evidence type="ECO:0000313" key="2">
    <source>
        <dbReference type="EMBL" id="OAF65217.1"/>
    </source>
</evidence>
<proteinExistence type="predicted"/>
<dbReference type="Proteomes" id="UP000078046">
    <property type="component" value="Unassembled WGS sequence"/>
</dbReference>
<evidence type="ECO:0000259" key="1">
    <source>
        <dbReference type="Pfam" id="PF17921"/>
    </source>
</evidence>
<dbReference type="InterPro" id="IPR041588">
    <property type="entry name" value="Integrase_H2C2"/>
</dbReference>
<organism evidence="2 3">
    <name type="scientific">Intoshia linei</name>
    <dbReference type="NCBI Taxonomy" id="1819745"/>
    <lineage>
        <taxon>Eukaryota</taxon>
        <taxon>Metazoa</taxon>
        <taxon>Spiralia</taxon>
        <taxon>Lophotrochozoa</taxon>
        <taxon>Mesozoa</taxon>
        <taxon>Orthonectida</taxon>
        <taxon>Rhopaluridae</taxon>
        <taxon>Intoshia</taxon>
    </lineage>
</organism>
<reference evidence="2 3" key="1">
    <citation type="submission" date="2016-04" db="EMBL/GenBank/DDBJ databases">
        <title>The genome of Intoshia linei affirms orthonectids as highly simplified spiralians.</title>
        <authorList>
            <person name="Mikhailov K.V."/>
            <person name="Slusarev G.S."/>
            <person name="Nikitin M.A."/>
            <person name="Logacheva M.D."/>
            <person name="Penin A."/>
            <person name="Aleoshin V."/>
            <person name="Panchin Y.V."/>
        </authorList>
    </citation>
    <scope>NUCLEOTIDE SEQUENCE [LARGE SCALE GENOMIC DNA]</scope>
    <source>
        <strain evidence="2">Intl2013</strain>
        <tissue evidence="2">Whole animal</tissue>
    </source>
</reference>
<name>A0A177AT66_9BILA</name>
<protein>
    <recommendedName>
        <fullName evidence="1">Integrase zinc-binding domain-containing protein</fullName>
    </recommendedName>
</protein>